<feature type="domain" description="Metallo-beta-lactamase" evidence="4">
    <location>
        <begin position="40"/>
        <end position="214"/>
    </location>
</feature>
<dbReference type="RefSeq" id="WP_261944807.1">
    <property type="nucleotide sequence ID" value="NZ_AP031292.1"/>
</dbReference>
<accession>A0ABM9FZA6</accession>
<dbReference type="PANTHER" id="PTHR42951:SF4">
    <property type="entry name" value="ACYL-COENZYME A THIOESTERASE MBLAC2"/>
    <property type="match status" value="1"/>
</dbReference>
<evidence type="ECO:0000256" key="1">
    <source>
        <dbReference type="ARBA" id="ARBA00034221"/>
    </source>
</evidence>
<evidence type="ECO:0000313" key="6">
    <source>
        <dbReference type="Proteomes" id="UP001154322"/>
    </source>
</evidence>
<reference evidence="5" key="1">
    <citation type="submission" date="2022-06" db="EMBL/GenBank/DDBJ databases">
        <authorList>
            <person name="Dietemann V."/>
            <person name="Ory F."/>
            <person name="Dainat B."/>
            <person name="Oberhansli S."/>
        </authorList>
    </citation>
    <scope>NUCLEOTIDE SEQUENCE</scope>
    <source>
        <strain evidence="5">Ena-SAMPLE-TAB-26-04-2022-14:26:32:270-5432</strain>
    </source>
</reference>
<dbReference type="SMART" id="SM00849">
    <property type="entry name" value="Lactamase_B"/>
    <property type="match status" value="1"/>
</dbReference>
<protein>
    <submittedName>
        <fullName evidence="5">MBL fold metallo-hydrolase</fullName>
    </submittedName>
</protein>
<dbReference type="EMBL" id="CALYLO010000002">
    <property type="protein sequence ID" value="CAH8244606.1"/>
    <property type="molecule type" value="Genomic_DNA"/>
</dbReference>
<name>A0ABM9FZA6_9BACL</name>
<comment type="catalytic activity">
    <reaction evidence="3">
        <text>3',5'-cyclic UMP + H2O = UMP + H(+)</text>
        <dbReference type="Rhea" id="RHEA:70575"/>
        <dbReference type="ChEBI" id="CHEBI:15377"/>
        <dbReference type="ChEBI" id="CHEBI:15378"/>
        <dbReference type="ChEBI" id="CHEBI:57865"/>
        <dbReference type="ChEBI" id="CHEBI:184387"/>
    </reaction>
    <physiologicalReaction direction="left-to-right" evidence="3">
        <dbReference type="Rhea" id="RHEA:70576"/>
    </physiologicalReaction>
</comment>
<dbReference type="PANTHER" id="PTHR42951">
    <property type="entry name" value="METALLO-BETA-LACTAMASE DOMAIN-CONTAINING"/>
    <property type="match status" value="1"/>
</dbReference>
<evidence type="ECO:0000256" key="2">
    <source>
        <dbReference type="ARBA" id="ARBA00034301"/>
    </source>
</evidence>
<gene>
    <name evidence="5" type="ORF">WJ0W_001837</name>
</gene>
<proteinExistence type="predicted"/>
<dbReference type="SUPFAM" id="SSF56281">
    <property type="entry name" value="Metallo-hydrolase/oxidoreductase"/>
    <property type="match status" value="1"/>
</dbReference>
<evidence type="ECO:0000256" key="3">
    <source>
        <dbReference type="ARBA" id="ARBA00048505"/>
    </source>
</evidence>
<comment type="caution">
    <text evidence="5">The sequence shown here is derived from an EMBL/GenBank/DDBJ whole genome shotgun (WGS) entry which is preliminary data.</text>
</comment>
<keyword evidence="6" id="KW-1185">Reference proteome</keyword>
<dbReference type="Proteomes" id="UP001154322">
    <property type="component" value="Unassembled WGS sequence"/>
</dbReference>
<sequence>MAGGSGASTADGRALHDNWHQVDPLDRRTYGIHEPRYYQKNNAFLLIGIERALLFDSGSGKITIAPLIRQLTHLPVILFNSHAHFDHIGNNHEFKHIALTDLAINREQIKNNLFTPHWRLRLSFKRYSFPVQEWYKAGQTIDLGNRKLHVIPLPGHSADHVGLLDEENGYFFVADALYHGPLVANLPTAHVPDYARSAQAMIDIYAGHKILGSHYLPAPFMGKRHLLDLKAACGQALDSPRSLVNRLKPFLRFKHGTVTLQVSHAALKERDRGPAPE</sequence>
<evidence type="ECO:0000259" key="4">
    <source>
        <dbReference type="SMART" id="SM00849"/>
    </source>
</evidence>
<evidence type="ECO:0000313" key="5">
    <source>
        <dbReference type="EMBL" id="CAH8244606.1"/>
    </source>
</evidence>
<organism evidence="5 6">
    <name type="scientific">Paenibacillus melissococcoides</name>
    <dbReference type="NCBI Taxonomy" id="2912268"/>
    <lineage>
        <taxon>Bacteria</taxon>
        <taxon>Bacillati</taxon>
        <taxon>Bacillota</taxon>
        <taxon>Bacilli</taxon>
        <taxon>Bacillales</taxon>
        <taxon>Paenibacillaceae</taxon>
        <taxon>Paenibacillus</taxon>
    </lineage>
</organism>
<dbReference type="Gene3D" id="3.60.15.10">
    <property type="entry name" value="Ribonuclease Z/Hydroxyacylglutathione hydrolase-like"/>
    <property type="match status" value="1"/>
</dbReference>
<dbReference type="InterPro" id="IPR036866">
    <property type="entry name" value="RibonucZ/Hydroxyglut_hydro"/>
</dbReference>
<comment type="catalytic activity">
    <reaction evidence="1">
        <text>3',5'-cyclic CMP + H2O = CMP + H(+)</text>
        <dbReference type="Rhea" id="RHEA:72675"/>
        <dbReference type="ChEBI" id="CHEBI:15377"/>
        <dbReference type="ChEBI" id="CHEBI:15378"/>
        <dbReference type="ChEBI" id="CHEBI:58003"/>
        <dbReference type="ChEBI" id="CHEBI:60377"/>
    </reaction>
    <physiologicalReaction direction="left-to-right" evidence="1">
        <dbReference type="Rhea" id="RHEA:72676"/>
    </physiologicalReaction>
</comment>
<dbReference type="InterPro" id="IPR001279">
    <property type="entry name" value="Metallo-B-lactamas"/>
</dbReference>
<comment type="function">
    <text evidence="2">Counteracts the endogenous Pycsar antiviral defense system. Phosphodiesterase that enables metal-dependent hydrolysis of host cyclic nucleotide Pycsar defense signals such as cCMP and cUMP.</text>
</comment>
<dbReference type="InterPro" id="IPR050855">
    <property type="entry name" value="NDM-1-like"/>
</dbReference>
<dbReference type="Pfam" id="PF00753">
    <property type="entry name" value="Lactamase_B"/>
    <property type="match status" value="1"/>
</dbReference>